<accession>A0A1G2HZ71</accession>
<dbReference type="Gene3D" id="1.10.101.10">
    <property type="entry name" value="PGBD-like superfamily/PGBD"/>
    <property type="match status" value="1"/>
</dbReference>
<name>A0A1G2HZ71_9BACT</name>
<organism evidence="2 3">
    <name type="scientific">Candidatus Staskawiczbacteria bacterium RIFCSPHIGHO2_02_FULL_34_9</name>
    <dbReference type="NCBI Taxonomy" id="1802206"/>
    <lineage>
        <taxon>Bacteria</taxon>
        <taxon>Candidatus Staskawicziibacteriota</taxon>
    </lineage>
</organism>
<comment type="caution">
    <text evidence="2">The sequence shown here is derived from an EMBL/GenBank/DDBJ whole genome shotgun (WGS) entry which is preliminary data.</text>
</comment>
<dbReference type="InterPro" id="IPR036366">
    <property type="entry name" value="PGBDSf"/>
</dbReference>
<gene>
    <name evidence="2" type="ORF">A3D35_00155</name>
</gene>
<protein>
    <recommendedName>
        <fullName evidence="1">Peptidoglycan binding-like domain-containing protein</fullName>
    </recommendedName>
</protein>
<dbReference type="Pfam" id="PF01471">
    <property type="entry name" value="PG_binding_1"/>
    <property type="match status" value="1"/>
</dbReference>
<evidence type="ECO:0000313" key="3">
    <source>
        <dbReference type="Proteomes" id="UP000176421"/>
    </source>
</evidence>
<feature type="domain" description="Peptidoglycan binding-like" evidence="1">
    <location>
        <begin position="18"/>
        <end position="73"/>
    </location>
</feature>
<dbReference type="InterPro" id="IPR036365">
    <property type="entry name" value="PGBD-like_sf"/>
</dbReference>
<evidence type="ECO:0000259" key="1">
    <source>
        <dbReference type="Pfam" id="PF01471"/>
    </source>
</evidence>
<dbReference type="SUPFAM" id="SSF47090">
    <property type="entry name" value="PGBD-like"/>
    <property type="match status" value="1"/>
</dbReference>
<sequence length="114" mass="12661">MATTKSLFPSELYGGAKGPAVFVLQVWLIGVGYNTKRGLALDGIYGEETEKAVKSLQSFLNIERSGRFDQKTKLAVKNCLCFGIDFDSINDQLVRRKNIVPKALKPRSPRKPKS</sequence>
<dbReference type="EMBL" id="MHOS01000029">
    <property type="protein sequence ID" value="OGZ67856.1"/>
    <property type="molecule type" value="Genomic_DNA"/>
</dbReference>
<reference evidence="2 3" key="1">
    <citation type="journal article" date="2016" name="Nat. Commun.">
        <title>Thousands of microbial genomes shed light on interconnected biogeochemical processes in an aquifer system.</title>
        <authorList>
            <person name="Anantharaman K."/>
            <person name="Brown C.T."/>
            <person name="Hug L.A."/>
            <person name="Sharon I."/>
            <person name="Castelle C.J."/>
            <person name="Probst A.J."/>
            <person name="Thomas B.C."/>
            <person name="Singh A."/>
            <person name="Wilkins M.J."/>
            <person name="Karaoz U."/>
            <person name="Brodie E.L."/>
            <person name="Williams K.H."/>
            <person name="Hubbard S.S."/>
            <person name="Banfield J.F."/>
        </authorList>
    </citation>
    <scope>NUCLEOTIDE SEQUENCE [LARGE SCALE GENOMIC DNA]</scope>
</reference>
<dbReference type="AlphaFoldDB" id="A0A1G2HZ71"/>
<proteinExistence type="predicted"/>
<dbReference type="InterPro" id="IPR002477">
    <property type="entry name" value="Peptidoglycan-bd-like"/>
</dbReference>
<dbReference type="Proteomes" id="UP000176421">
    <property type="component" value="Unassembled WGS sequence"/>
</dbReference>
<evidence type="ECO:0000313" key="2">
    <source>
        <dbReference type="EMBL" id="OGZ67856.1"/>
    </source>
</evidence>